<dbReference type="SUPFAM" id="SSF52317">
    <property type="entry name" value="Class I glutamine amidotransferase-like"/>
    <property type="match status" value="1"/>
</dbReference>
<evidence type="ECO:0000313" key="2">
    <source>
        <dbReference type="EMBL" id="KAA9341062.1"/>
    </source>
</evidence>
<sequence length="306" mass="33744">MKAIAFLVFLVIPIVLRAQQVPDFDYDPKIDHPVYAAGKGPLVFIDEAHHNFHTIAGRYNAFTKVLQRDGYVVKPNTQPFTKTGLQHVAILVIANALNERNVTDWAKPNPSAFAPDEIQVLNEWVKNGGSLFLIADHMPIAGANEDLAKSFGFTFYNGFATDTTAGLFPGAKKELDLFRKTAGTLAEHPITKGITSIATFTGQAFTMPPKAVSLLTFDEKYQVLLPDTAWKFHQTTPRIPIKGFSQGAVSGYGKGRLAIFGEAAMFSSQLKGRDKMPFGLKSPDAGQNQAFLLNLIHWLDQRQPRL</sequence>
<evidence type="ECO:0000313" key="3">
    <source>
        <dbReference type="Proteomes" id="UP000326344"/>
    </source>
</evidence>
<dbReference type="AlphaFoldDB" id="A0A5N1J3F7"/>
<dbReference type="EMBL" id="VTWS01000014">
    <property type="protein sequence ID" value="KAA9341062.1"/>
    <property type="molecule type" value="Genomic_DNA"/>
</dbReference>
<feature type="signal peptide" evidence="1">
    <location>
        <begin position="1"/>
        <end position="18"/>
    </location>
</feature>
<gene>
    <name evidence="2" type="ORF">F0P93_30720</name>
</gene>
<name>A0A5N1J3F7_9BACT</name>
<dbReference type="Gene3D" id="3.40.50.880">
    <property type="match status" value="1"/>
</dbReference>
<feature type="chain" id="PRO_5025044360" evidence="1">
    <location>
        <begin position="19"/>
        <end position="306"/>
    </location>
</feature>
<proteinExistence type="predicted"/>
<reference evidence="2 3" key="1">
    <citation type="submission" date="2019-09" db="EMBL/GenBank/DDBJ databases">
        <title>Genome Sequence of Larkinella sp MA1.</title>
        <authorList>
            <person name="Srinivasan S."/>
        </authorList>
    </citation>
    <scope>NUCLEOTIDE SEQUENCE [LARGE SCALE GENOMIC DNA]</scope>
    <source>
        <strain evidence="2 3">MA1</strain>
    </source>
</reference>
<dbReference type="InterPro" id="IPR029062">
    <property type="entry name" value="Class_I_gatase-like"/>
</dbReference>
<keyword evidence="1" id="KW-0732">Signal</keyword>
<dbReference type="Proteomes" id="UP000326344">
    <property type="component" value="Unassembled WGS sequence"/>
</dbReference>
<organism evidence="2 3">
    <name type="scientific">Larkinella humicola</name>
    <dbReference type="NCBI Taxonomy" id="2607654"/>
    <lineage>
        <taxon>Bacteria</taxon>
        <taxon>Pseudomonadati</taxon>
        <taxon>Bacteroidota</taxon>
        <taxon>Cytophagia</taxon>
        <taxon>Cytophagales</taxon>
        <taxon>Spirosomataceae</taxon>
        <taxon>Larkinella</taxon>
    </lineage>
</organism>
<comment type="caution">
    <text evidence="2">The sequence shown here is derived from an EMBL/GenBank/DDBJ whole genome shotgun (WGS) entry which is preliminary data.</text>
</comment>
<dbReference type="RefSeq" id="WP_150881628.1">
    <property type="nucleotide sequence ID" value="NZ_VTWS01000014.1"/>
</dbReference>
<protein>
    <submittedName>
        <fullName evidence="2">DUF4350 domain-containing protein</fullName>
    </submittedName>
</protein>
<keyword evidence="3" id="KW-1185">Reference proteome</keyword>
<accession>A0A5N1J3F7</accession>
<evidence type="ECO:0000256" key="1">
    <source>
        <dbReference type="SAM" id="SignalP"/>
    </source>
</evidence>